<reference evidence="2" key="1">
    <citation type="journal article" date="2015" name="Nature">
        <title>Complex archaea that bridge the gap between prokaryotes and eukaryotes.</title>
        <authorList>
            <person name="Spang A."/>
            <person name="Saw J.H."/>
            <person name="Jorgensen S.L."/>
            <person name="Zaremba-Niedzwiedzka K."/>
            <person name="Martijn J."/>
            <person name="Lind A.E."/>
            <person name="van Eijk R."/>
            <person name="Schleper C."/>
            <person name="Guy L."/>
            <person name="Ettema T.J."/>
        </authorList>
    </citation>
    <scope>NUCLEOTIDE SEQUENCE</scope>
</reference>
<dbReference type="Gene3D" id="3.90.550.10">
    <property type="entry name" value="Spore Coat Polysaccharide Biosynthesis Protein SpsA, Chain A"/>
    <property type="match status" value="1"/>
</dbReference>
<feature type="domain" description="Nucleotidyl transferase" evidence="1">
    <location>
        <begin position="5"/>
        <end position="225"/>
    </location>
</feature>
<dbReference type="InterPro" id="IPR005835">
    <property type="entry name" value="NTP_transferase_dom"/>
</dbReference>
<gene>
    <name evidence="2" type="ORF">LCGC14_0327450</name>
</gene>
<name>A0A0F9WPK5_9ZZZZ</name>
<dbReference type="Pfam" id="PF00483">
    <property type="entry name" value="NTP_transferase"/>
    <property type="match status" value="1"/>
</dbReference>
<protein>
    <recommendedName>
        <fullName evidence="1">Nucleotidyl transferase domain-containing protein</fullName>
    </recommendedName>
</protein>
<evidence type="ECO:0000313" key="2">
    <source>
        <dbReference type="EMBL" id="KKN80653.1"/>
    </source>
</evidence>
<proteinExistence type="predicted"/>
<dbReference type="SUPFAM" id="SSF53448">
    <property type="entry name" value="Nucleotide-diphospho-sugar transferases"/>
    <property type="match status" value="1"/>
</dbReference>
<organism evidence="2">
    <name type="scientific">marine sediment metagenome</name>
    <dbReference type="NCBI Taxonomy" id="412755"/>
    <lineage>
        <taxon>unclassified sequences</taxon>
        <taxon>metagenomes</taxon>
        <taxon>ecological metagenomes</taxon>
    </lineage>
</organism>
<dbReference type="AlphaFoldDB" id="A0A0F9WPK5"/>
<dbReference type="EMBL" id="LAZR01000227">
    <property type="protein sequence ID" value="KKN80653.1"/>
    <property type="molecule type" value="Genomic_DNA"/>
</dbReference>
<dbReference type="InterPro" id="IPR050486">
    <property type="entry name" value="Mannose-1P_guanyltransferase"/>
</dbReference>
<sequence>MTPVILMAGGRGLRLHPLTEKHPKSLLKVGGKPILEQIIDGFARQGFRRFWLCVNYKADLIKDYFGDGGVRGLKIKYIHETEPLGTGGALRLLPAFDVPFILCNADVLAKIEYGDLMEYHARANVQATVCAALSQRQGPYGVLDVEPAPGSTAIRLISLREKPIEGTLVNAGVYVLDPKALDLAPEGHFDMPELIDRLDRVAAYPIEGYWVDVGSFIDLAMANTEWAA</sequence>
<evidence type="ECO:0000259" key="1">
    <source>
        <dbReference type="Pfam" id="PF00483"/>
    </source>
</evidence>
<dbReference type="PANTHER" id="PTHR22572">
    <property type="entry name" value="SUGAR-1-PHOSPHATE GUANYL TRANSFERASE"/>
    <property type="match status" value="1"/>
</dbReference>
<accession>A0A0F9WPK5</accession>
<comment type="caution">
    <text evidence="2">The sequence shown here is derived from an EMBL/GenBank/DDBJ whole genome shotgun (WGS) entry which is preliminary data.</text>
</comment>
<dbReference type="CDD" id="cd06426">
    <property type="entry name" value="NTP_transferase_like_2"/>
    <property type="match status" value="1"/>
</dbReference>
<dbReference type="InterPro" id="IPR029044">
    <property type="entry name" value="Nucleotide-diphossugar_trans"/>
</dbReference>